<organism evidence="2 3">
    <name type="scientific">Streptomyces violascens</name>
    <dbReference type="NCBI Taxonomy" id="67381"/>
    <lineage>
        <taxon>Bacteria</taxon>
        <taxon>Bacillati</taxon>
        <taxon>Actinomycetota</taxon>
        <taxon>Actinomycetes</taxon>
        <taxon>Kitasatosporales</taxon>
        <taxon>Streptomycetaceae</taxon>
        <taxon>Streptomyces</taxon>
    </lineage>
</organism>
<dbReference type="SUPFAM" id="SSF52980">
    <property type="entry name" value="Restriction endonuclease-like"/>
    <property type="match status" value="1"/>
</dbReference>
<dbReference type="PANTHER" id="PTHR35400">
    <property type="entry name" value="SLR1083 PROTEIN"/>
    <property type="match status" value="1"/>
</dbReference>
<dbReference type="Pfam" id="PF05685">
    <property type="entry name" value="Uma2"/>
    <property type="match status" value="1"/>
</dbReference>
<evidence type="ECO:0000313" key="2">
    <source>
        <dbReference type="EMBL" id="GHI38429.1"/>
    </source>
</evidence>
<dbReference type="InterPro" id="IPR011335">
    <property type="entry name" value="Restrct_endonuc-II-like"/>
</dbReference>
<name>A0ABQ3QMD9_9ACTN</name>
<dbReference type="PANTHER" id="PTHR35400:SF3">
    <property type="entry name" value="SLL1072 PROTEIN"/>
    <property type="match status" value="1"/>
</dbReference>
<dbReference type="CDD" id="cd06260">
    <property type="entry name" value="DUF820-like"/>
    <property type="match status" value="1"/>
</dbReference>
<keyword evidence="3" id="KW-1185">Reference proteome</keyword>
<protein>
    <recommendedName>
        <fullName evidence="1">Putative restriction endonuclease domain-containing protein</fullName>
    </recommendedName>
</protein>
<gene>
    <name evidence="2" type="ORF">Sviol_28370</name>
</gene>
<dbReference type="InterPro" id="IPR012296">
    <property type="entry name" value="Nuclease_put_TT1808"/>
</dbReference>
<accession>A0ABQ3QMD9</accession>
<dbReference type="InterPro" id="IPR008538">
    <property type="entry name" value="Uma2"/>
</dbReference>
<proteinExistence type="predicted"/>
<dbReference type="Gene3D" id="3.90.1570.10">
    <property type="entry name" value="tt1808, chain A"/>
    <property type="match status" value="1"/>
</dbReference>
<comment type="caution">
    <text evidence="2">The sequence shown here is derived from an EMBL/GenBank/DDBJ whole genome shotgun (WGS) entry which is preliminary data.</text>
</comment>
<dbReference type="Proteomes" id="UP001050808">
    <property type="component" value="Unassembled WGS sequence"/>
</dbReference>
<reference evidence="2" key="1">
    <citation type="submission" date="2024-05" db="EMBL/GenBank/DDBJ databases">
        <title>Whole genome shotgun sequence of Streptomyces violascens NBRC 12920.</title>
        <authorList>
            <person name="Komaki H."/>
            <person name="Tamura T."/>
        </authorList>
    </citation>
    <scope>NUCLEOTIDE SEQUENCE</scope>
    <source>
        <strain evidence="2">NBRC 12920</strain>
    </source>
</reference>
<sequence>MADHGDDLDSWFERLERMPVPEGYRVEIVEGFVHMTPQRNVHWQIIRRILHALETRFGMEVVVLSDVRIDFPGHLNGFCPDLAKVRDGVEEDAHGRWRYQDVEFVAEVISKGTAANDYGPKRLTYATAGVPVYVIADPYTGTCHVYTDPKKGDYRTKLTVAFGAEIDLTGTVVDLVLPTEEFPRE</sequence>
<evidence type="ECO:0000313" key="3">
    <source>
        <dbReference type="Proteomes" id="UP001050808"/>
    </source>
</evidence>
<dbReference type="EMBL" id="BNDY01000006">
    <property type="protein sequence ID" value="GHI38429.1"/>
    <property type="molecule type" value="Genomic_DNA"/>
</dbReference>
<evidence type="ECO:0000259" key="1">
    <source>
        <dbReference type="Pfam" id="PF05685"/>
    </source>
</evidence>
<feature type="domain" description="Putative restriction endonuclease" evidence="1">
    <location>
        <begin position="12"/>
        <end position="178"/>
    </location>
</feature>